<evidence type="ECO:0000313" key="2">
    <source>
        <dbReference type="EMBL" id="KAK7394375.1"/>
    </source>
</evidence>
<gene>
    <name evidence="2" type="ORF">VNO78_14901</name>
</gene>
<dbReference type="PANTHER" id="PTHR33417">
    <property type="entry name" value="G-BOX BINDING PROTEIN"/>
    <property type="match status" value="1"/>
</dbReference>
<dbReference type="EMBL" id="JAYMYS010000004">
    <property type="protein sequence ID" value="KAK7394375.1"/>
    <property type="molecule type" value="Genomic_DNA"/>
</dbReference>
<name>A0AAN9SFF5_PSOTE</name>
<dbReference type="Proteomes" id="UP001386955">
    <property type="component" value="Unassembled WGS sequence"/>
</dbReference>
<evidence type="ECO:0000313" key="3">
    <source>
        <dbReference type="Proteomes" id="UP001386955"/>
    </source>
</evidence>
<keyword evidence="1" id="KW-1133">Transmembrane helix</keyword>
<keyword evidence="1" id="KW-0812">Transmembrane</keyword>
<protein>
    <recommendedName>
        <fullName evidence="4">NADH-ubiquinone reductase complex 1 MLRQ subunit</fullName>
    </recommendedName>
</protein>
<dbReference type="AlphaFoldDB" id="A0AAN9SFF5"/>
<comment type="caution">
    <text evidence="2">The sequence shown here is derived from an EMBL/GenBank/DDBJ whole genome shotgun (WGS) entry which is preliminary data.</text>
</comment>
<keyword evidence="1" id="KW-0472">Membrane</keyword>
<dbReference type="InterPro" id="IPR010530">
    <property type="entry name" value="B12D"/>
</dbReference>
<feature type="transmembrane region" description="Helical" evidence="1">
    <location>
        <begin position="12"/>
        <end position="36"/>
    </location>
</feature>
<proteinExistence type="predicted"/>
<organism evidence="2 3">
    <name type="scientific">Psophocarpus tetragonolobus</name>
    <name type="common">Winged bean</name>
    <name type="synonym">Dolichos tetragonolobus</name>
    <dbReference type="NCBI Taxonomy" id="3891"/>
    <lineage>
        <taxon>Eukaryota</taxon>
        <taxon>Viridiplantae</taxon>
        <taxon>Streptophyta</taxon>
        <taxon>Embryophyta</taxon>
        <taxon>Tracheophyta</taxon>
        <taxon>Spermatophyta</taxon>
        <taxon>Magnoliopsida</taxon>
        <taxon>eudicotyledons</taxon>
        <taxon>Gunneridae</taxon>
        <taxon>Pentapetalae</taxon>
        <taxon>rosids</taxon>
        <taxon>fabids</taxon>
        <taxon>Fabales</taxon>
        <taxon>Fabaceae</taxon>
        <taxon>Papilionoideae</taxon>
        <taxon>50 kb inversion clade</taxon>
        <taxon>NPAAA clade</taxon>
        <taxon>indigoferoid/millettioid clade</taxon>
        <taxon>Phaseoleae</taxon>
        <taxon>Psophocarpus</taxon>
    </lineage>
</organism>
<feature type="transmembrane region" description="Helical" evidence="1">
    <location>
        <begin position="56"/>
        <end position="75"/>
    </location>
</feature>
<keyword evidence="3" id="KW-1185">Reference proteome</keyword>
<dbReference type="Pfam" id="PF06522">
    <property type="entry name" value="B12D"/>
    <property type="match status" value="1"/>
</dbReference>
<reference evidence="2 3" key="1">
    <citation type="submission" date="2024-01" db="EMBL/GenBank/DDBJ databases">
        <title>The genomes of 5 underutilized Papilionoideae crops provide insights into root nodulation and disease resistanc.</title>
        <authorList>
            <person name="Jiang F."/>
        </authorList>
    </citation>
    <scope>NUCLEOTIDE SEQUENCE [LARGE SCALE GENOMIC DNA]</scope>
    <source>
        <strain evidence="2">DUOXIRENSHENG_FW03</strain>
        <tissue evidence="2">Leaves</tissue>
    </source>
</reference>
<evidence type="ECO:0000256" key="1">
    <source>
        <dbReference type="SAM" id="Phobius"/>
    </source>
</evidence>
<accession>A0AAN9SFF5</accession>
<sequence length="133" mass="15613">MQHQINNTSSFFLLPSSFFLLPSSFFLLPSSFFLLPSAPITYTFSKLMGRWMKPEVYPLLAAMTFVTTMCVFQLTRNLLGNPDVRINKTRRRSAVWDNREEGEKYVEHGLRKFLRTRPPEIMPTINHFFSEDK</sequence>
<evidence type="ECO:0008006" key="4">
    <source>
        <dbReference type="Google" id="ProtNLM"/>
    </source>
</evidence>